<evidence type="ECO:0000259" key="1">
    <source>
        <dbReference type="Pfam" id="PF01636"/>
    </source>
</evidence>
<dbReference type="STRING" id="1231657.A0A1Y1Z9G4"/>
<keyword evidence="2" id="KW-0808">Transferase</keyword>
<dbReference type="Gene3D" id="3.30.200.20">
    <property type="entry name" value="Phosphorylase Kinase, domain 1"/>
    <property type="match status" value="1"/>
</dbReference>
<dbReference type="CDD" id="cd05154">
    <property type="entry name" value="ACAD10_11_N-like"/>
    <property type="match status" value="1"/>
</dbReference>
<dbReference type="SUPFAM" id="SSF56112">
    <property type="entry name" value="Protein kinase-like (PK-like)"/>
    <property type="match status" value="1"/>
</dbReference>
<organism evidence="2 3">
    <name type="scientific">Clohesyomyces aquaticus</name>
    <dbReference type="NCBI Taxonomy" id="1231657"/>
    <lineage>
        <taxon>Eukaryota</taxon>
        <taxon>Fungi</taxon>
        <taxon>Dikarya</taxon>
        <taxon>Ascomycota</taxon>
        <taxon>Pezizomycotina</taxon>
        <taxon>Dothideomycetes</taxon>
        <taxon>Pleosporomycetidae</taxon>
        <taxon>Pleosporales</taxon>
        <taxon>Lindgomycetaceae</taxon>
        <taxon>Clohesyomyces</taxon>
    </lineage>
</organism>
<evidence type="ECO:0000313" key="2">
    <source>
        <dbReference type="EMBL" id="ORY06919.1"/>
    </source>
</evidence>
<sequence length="371" mass="42360">MAGPVRQQIDVTSLEKYIAQNVPEIKTPLDIKQFGFGQSNPTYLLTSPSPSLSKFVLRKKPPGTLVSKTAHKVEREYRIINALQNTDVPVPKVYCLCEDASIIGSAFYIMEFLDGRIFTEPHFPDVSEQERTEMWHDAIRTLAKLHRLVPREIGLESYGKPKGFYGRQIRTFGQLAEVQSKTRDVETGRLVGEVPRMEELVRFFGDERGMPRDRGNPIHGDYKIDNLVYHKTEPRVIGILDWEMSTIGHPLSDLSNLIVPWTITAFSTERRNSHIAFHPSQHTPGLPSRDQCIRWYAEVAGWDPAPELSWSTAFAMWRDSIIFQGIASRYAVRQASSQEAKKVGEEMVPAAEICWQLVQRAKEDRRLRPTL</sequence>
<feature type="domain" description="Aminoglycoside phosphotransferase" evidence="1">
    <location>
        <begin position="30"/>
        <end position="273"/>
    </location>
</feature>
<accession>A0A1Y1Z9G4</accession>
<proteinExistence type="predicted"/>
<comment type="caution">
    <text evidence="2">The sequence shown here is derived from an EMBL/GenBank/DDBJ whole genome shotgun (WGS) entry which is preliminary data.</text>
</comment>
<dbReference type="InterPro" id="IPR052898">
    <property type="entry name" value="ACAD10-like"/>
</dbReference>
<dbReference type="InterPro" id="IPR011009">
    <property type="entry name" value="Kinase-like_dom_sf"/>
</dbReference>
<dbReference type="AlphaFoldDB" id="A0A1Y1Z9G4"/>
<name>A0A1Y1Z9G4_9PLEO</name>
<evidence type="ECO:0000313" key="3">
    <source>
        <dbReference type="Proteomes" id="UP000193144"/>
    </source>
</evidence>
<gene>
    <name evidence="2" type="ORF">BCR34DRAFT_571065</name>
</gene>
<dbReference type="Proteomes" id="UP000193144">
    <property type="component" value="Unassembled WGS sequence"/>
</dbReference>
<dbReference type="PANTHER" id="PTHR47829">
    <property type="entry name" value="HYDROLASE, PUTATIVE (AFU_ORTHOLOGUE AFUA_1G12880)-RELATED"/>
    <property type="match status" value="1"/>
</dbReference>
<dbReference type="Gene3D" id="3.90.1200.10">
    <property type="match status" value="1"/>
</dbReference>
<keyword evidence="3" id="KW-1185">Reference proteome</keyword>
<dbReference type="GO" id="GO:0016301">
    <property type="term" value="F:kinase activity"/>
    <property type="evidence" value="ECO:0007669"/>
    <property type="project" value="UniProtKB-KW"/>
</dbReference>
<dbReference type="Pfam" id="PF01636">
    <property type="entry name" value="APH"/>
    <property type="match status" value="1"/>
</dbReference>
<dbReference type="InterPro" id="IPR002575">
    <property type="entry name" value="Aminoglycoside_PTrfase"/>
</dbReference>
<reference evidence="2 3" key="1">
    <citation type="submission" date="2016-07" db="EMBL/GenBank/DDBJ databases">
        <title>Pervasive Adenine N6-methylation of Active Genes in Fungi.</title>
        <authorList>
            <consortium name="DOE Joint Genome Institute"/>
            <person name="Mondo S.J."/>
            <person name="Dannebaum R.O."/>
            <person name="Kuo R.C."/>
            <person name="Labutti K."/>
            <person name="Haridas S."/>
            <person name="Kuo A."/>
            <person name="Salamov A."/>
            <person name="Ahrendt S.R."/>
            <person name="Lipzen A."/>
            <person name="Sullivan W."/>
            <person name="Andreopoulos W.B."/>
            <person name="Clum A."/>
            <person name="Lindquist E."/>
            <person name="Daum C."/>
            <person name="Ramamoorthy G.K."/>
            <person name="Gryganskyi A."/>
            <person name="Culley D."/>
            <person name="Magnuson J.K."/>
            <person name="James T.Y."/>
            <person name="O'Malley M.A."/>
            <person name="Stajich J.E."/>
            <person name="Spatafora J.W."/>
            <person name="Visel A."/>
            <person name="Grigoriev I.V."/>
        </authorList>
    </citation>
    <scope>NUCLEOTIDE SEQUENCE [LARGE SCALE GENOMIC DNA]</scope>
    <source>
        <strain evidence="2 3">CBS 115471</strain>
    </source>
</reference>
<protein>
    <submittedName>
        <fullName evidence="2">Kinase-like domain-containing protein</fullName>
    </submittedName>
</protein>
<dbReference type="OrthoDB" id="191037at2759"/>
<dbReference type="InterPro" id="IPR041726">
    <property type="entry name" value="ACAD10_11_N"/>
</dbReference>
<dbReference type="EMBL" id="MCFA01000113">
    <property type="protein sequence ID" value="ORY06919.1"/>
    <property type="molecule type" value="Genomic_DNA"/>
</dbReference>
<dbReference type="PANTHER" id="PTHR47829:SF1">
    <property type="entry name" value="HAD FAMILY PHOSPHATASE"/>
    <property type="match status" value="1"/>
</dbReference>
<keyword evidence="2" id="KW-0418">Kinase</keyword>